<dbReference type="AlphaFoldDB" id="A0A448DWA4"/>
<protein>
    <submittedName>
        <fullName evidence="2">Uncharacterized protein</fullName>
    </submittedName>
</protein>
<dbReference type="Proteomes" id="UP000281909">
    <property type="component" value="Chromosome"/>
</dbReference>
<feature type="compositionally biased region" description="Basic and acidic residues" evidence="1">
    <location>
        <begin position="257"/>
        <end position="273"/>
    </location>
</feature>
<dbReference type="RefSeq" id="WP_232013091.1">
    <property type="nucleotide sequence ID" value="NZ_LR134318.1"/>
</dbReference>
<feature type="region of interest" description="Disordered" evidence="1">
    <location>
        <begin position="245"/>
        <end position="273"/>
    </location>
</feature>
<evidence type="ECO:0000256" key="1">
    <source>
        <dbReference type="SAM" id="MobiDB-lite"/>
    </source>
</evidence>
<evidence type="ECO:0000313" key="2">
    <source>
        <dbReference type="EMBL" id="VEF11086.1"/>
    </source>
</evidence>
<dbReference type="EMBL" id="LR134318">
    <property type="protein sequence ID" value="VEF11086.1"/>
    <property type="molecule type" value="Genomic_DNA"/>
</dbReference>
<reference evidence="2 3" key="1">
    <citation type="submission" date="2018-12" db="EMBL/GenBank/DDBJ databases">
        <authorList>
            <consortium name="Pathogen Informatics"/>
        </authorList>
    </citation>
    <scope>NUCLEOTIDE SEQUENCE [LARGE SCALE GENOMIC DNA]</scope>
    <source>
        <strain evidence="2 3">NCTC9428</strain>
    </source>
</reference>
<accession>A0A448DWA4</accession>
<sequence>MVTEKSERPLMESGHGVRYVTAKLCRPRQGCELSGPKPLGMARSQMGVRNRLWFLTLASVLIAGCSGSKSNSPPPVERDPCLDAGRAKSVDYDNCLADREASKREALRALLDDTGVNSRQVVVESEDNTYQASDFPDTPIPMLYKGADSITATEKRALPFKIRVTWKYASEGVIPPPRDRFRMDEMERLILPAVQDKGLAKWVCTGTGGHQREWIFYTRSDEAFIAKTQAVLAQTGPYPIELSARKEQALSTDEQSSENRPEDIRITPKKCVE</sequence>
<proteinExistence type="predicted"/>
<name>A0A448DWA4_PSEFL</name>
<gene>
    <name evidence="2" type="ORF">NCTC9428_02701</name>
</gene>
<evidence type="ECO:0000313" key="3">
    <source>
        <dbReference type="Proteomes" id="UP000281909"/>
    </source>
</evidence>
<organism evidence="2 3">
    <name type="scientific">Pseudomonas fluorescens</name>
    <dbReference type="NCBI Taxonomy" id="294"/>
    <lineage>
        <taxon>Bacteria</taxon>
        <taxon>Pseudomonadati</taxon>
        <taxon>Pseudomonadota</taxon>
        <taxon>Gammaproteobacteria</taxon>
        <taxon>Pseudomonadales</taxon>
        <taxon>Pseudomonadaceae</taxon>
        <taxon>Pseudomonas</taxon>
    </lineage>
</organism>